<reference evidence="2" key="1">
    <citation type="submission" date="2016-01" db="EMBL/GenBank/DDBJ databases">
        <title>Reference transcriptome for the parasite Schistocephalus solidus: insights into the molecular evolution of parasitism.</title>
        <authorList>
            <person name="Hebert F.O."/>
            <person name="Grambauer S."/>
            <person name="Barber I."/>
            <person name="Landry C.R."/>
            <person name="Aubin-Horth N."/>
        </authorList>
    </citation>
    <scope>NUCLEOTIDE SEQUENCE</scope>
</reference>
<keyword evidence="1" id="KW-0472">Membrane</keyword>
<dbReference type="EMBL" id="GEEE01008912">
    <property type="protein sequence ID" value="JAP54313.1"/>
    <property type="molecule type" value="Transcribed_RNA"/>
</dbReference>
<sequence length="125" mass="14614">MLFITRNSVKYYQYAVRFCYRFRTGRHHPIMFPLISIFLLFNAHLACQNRDCSHLLISSHAGAFNVVLALLVRNTLLFAKFVSLCFKEKPPVSAEEKRRNTYASWNVVSQFWRARTSSSLMNCKT</sequence>
<evidence type="ECO:0000313" key="2">
    <source>
        <dbReference type="EMBL" id="JAP54313.1"/>
    </source>
</evidence>
<keyword evidence="1" id="KW-1133">Transmembrane helix</keyword>
<organism evidence="2">
    <name type="scientific">Schistocephalus solidus</name>
    <name type="common">Tapeworm</name>
    <dbReference type="NCBI Taxonomy" id="70667"/>
    <lineage>
        <taxon>Eukaryota</taxon>
        <taxon>Metazoa</taxon>
        <taxon>Spiralia</taxon>
        <taxon>Lophotrochozoa</taxon>
        <taxon>Platyhelminthes</taxon>
        <taxon>Cestoda</taxon>
        <taxon>Eucestoda</taxon>
        <taxon>Diphyllobothriidea</taxon>
        <taxon>Diphyllobothriidae</taxon>
        <taxon>Schistocephalus</taxon>
    </lineage>
</organism>
<dbReference type="AlphaFoldDB" id="A0A0X3PQT8"/>
<proteinExistence type="predicted"/>
<evidence type="ECO:0000256" key="1">
    <source>
        <dbReference type="SAM" id="Phobius"/>
    </source>
</evidence>
<accession>A0A0X3PQT8</accession>
<gene>
    <name evidence="2" type="ORF">TR144110</name>
</gene>
<feature type="transmembrane region" description="Helical" evidence="1">
    <location>
        <begin position="30"/>
        <end position="47"/>
    </location>
</feature>
<feature type="transmembrane region" description="Helical" evidence="1">
    <location>
        <begin position="53"/>
        <end position="72"/>
    </location>
</feature>
<protein>
    <submittedName>
        <fullName evidence="2">Uncharacterized protein</fullName>
    </submittedName>
</protein>
<keyword evidence="1" id="KW-0812">Transmembrane</keyword>
<name>A0A0X3PQT8_SCHSO</name>